<feature type="compositionally biased region" description="Low complexity" evidence="1">
    <location>
        <begin position="118"/>
        <end position="127"/>
    </location>
</feature>
<reference evidence="3" key="1">
    <citation type="submission" date="2019-03" db="EMBL/GenBank/DDBJ databases">
        <title>Aquabacterium pictum sp.nov., the first bacteriochlorophyll a-containing freshwater bacterium in the genus Aquabacterium of the class Betaproteobacteria.</title>
        <authorList>
            <person name="Hirose S."/>
            <person name="Tank M."/>
            <person name="Hara E."/>
            <person name="Tamaki H."/>
            <person name="Takaichi S."/>
            <person name="Haruta S."/>
            <person name="Hanada S."/>
        </authorList>
    </citation>
    <scope>NUCLEOTIDE SEQUENCE [LARGE SCALE GENOMIC DNA]</scope>
    <source>
        <strain evidence="3">W35</strain>
    </source>
</reference>
<gene>
    <name evidence="2" type="ORF">AQPW35_12070</name>
</gene>
<dbReference type="Proteomes" id="UP000301751">
    <property type="component" value="Unassembled WGS sequence"/>
</dbReference>
<dbReference type="AlphaFoldDB" id="A0A480AM92"/>
<protein>
    <submittedName>
        <fullName evidence="2">Uncharacterized protein</fullName>
    </submittedName>
</protein>
<keyword evidence="3" id="KW-1185">Reference proteome</keyword>
<evidence type="ECO:0000256" key="1">
    <source>
        <dbReference type="SAM" id="MobiDB-lite"/>
    </source>
</evidence>
<sequence length="127" mass="13200">MWFKTQWHDLACCLPVRNEVGKPQRARRVTGVVSGPASVAPRRDAGSLRSWDDRVAGWGAGMASGIGAGLGHGMDAPIAAAILGMSPAAGVARMPGSICEGESDVHETDGLDERPASRRPAAARQQG</sequence>
<dbReference type="EMBL" id="BJCL01000002">
    <property type="protein sequence ID" value="GCL62126.1"/>
    <property type="molecule type" value="Genomic_DNA"/>
</dbReference>
<accession>A0A480AM92</accession>
<evidence type="ECO:0000313" key="2">
    <source>
        <dbReference type="EMBL" id="GCL62126.1"/>
    </source>
</evidence>
<name>A0A480AM92_9BURK</name>
<organism evidence="2 3">
    <name type="scientific">Pseudaquabacterium pictum</name>
    <dbReference type="NCBI Taxonomy" id="2315236"/>
    <lineage>
        <taxon>Bacteria</taxon>
        <taxon>Pseudomonadati</taxon>
        <taxon>Pseudomonadota</taxon>
        <taxon>Betaproteobacteria</taxon>
        <taxon>Burkholderiales</taxon>
        <taxon>Sphaerotilaceae</taxon>
        <taxon>Pseudaquabacterium</taxon>
    </lineage>
</organism>
<feature type="compositionally biased region" description="Basic and acidic residues" evidence="1">
    <location>
        <begin position="103"/>
        <end position="116"/>
    </location>
</feature>
<comment type="caution">
    <text evidence="2">The sequence shown here is derived from an EMBL/GenBank/DDBJ whole genome shotgun (WGS) entry which is preliminary data.</text>
</comment>
<evidence type="ECO:0000313" key="3">
    <source>
        <dbReference type="Proteomes" id="UP000301751"/>
    </source>
</evidence>
<feature type="region of interest" description="Disordered" evidence="1">
    <location>
        <begin position="93"/>
        <end position="127"/>
    </location>
</feature>
<proteinExistence type="predicted"/>